<feature type="signal peptide" evidence="2">
    <location>
        <begin position="1"/>
        <end position="42"/>
    </location>
</feature>
<proteinExistence type="predicted"/>
<name>A0A6M3ZMB2_9BURK</name>
<dbReference type="PANTHER" id="PTHR22946">
    <property type="entry name" value="DIENELACTONE HYDROLASE DOMAIN-CONTAINING PROTEIN-RELATED"/>
    <property type="match status" value="1"/>
</dbReference>
<evidence type="ECO:0000313" key="5">
    <source>
        <dbReference type="Proteomes" id="UP000501648"/>
    </source>
</evidence>
<sequence length="313" mass="33866">MVPTLTIIVSNIIHLMRFSLPSLRAALSLVLALCLPTSAVLAQSLAQDINESVSAIDVTVKDMYGKQESAKVVITQFKPAGPGPFPVLILSHGRSPTNRSEPPRFRYTKQVRYFVGRGFAVFEPTRIGYGATMTQFDPEDSGSCGSKDYASMATAGSTEILAVLDYAKQQPYVDAKRVLLVGQSVGGYLTVATTARDPAGLVGAINFAGGSGGDPDKRPGNPCAPERLEQMYAQFGQQAKAPMLWIYTENDQYFSPTHSKAWYDAFVKAGGTAQYRLLPPFAKNGHTLFAAGTEIWEPIVGEFLDKLGFVSPR</sequence>
<dbReference type="EMBL" id="CP008956">
    <property type="protein sequence ID" value="QJP99763.1"/>
    <property type="molecule type" value="Genomic_DNA"/>
</dbReference>
<dbReference type="PANTHER" id="PTHR22946:SF9">
    <property type="entry name" value="POLYKETIDE TRANSFERASE AF380"/>
    <property type="match status" value="1"/>
</dbReference>
<evidence type="ECO:0000313" key="4">
    <source>
        <dbReference type="EMBL" id="QJP99763.1"/>
    </source>
</evidence>
<protein>
    <submittedName>
        <fullName evidence="4">Dienelactone hydrolase</fullName>
    </submittedName>
</protein>
<dbReference type="Pfam" id="PF01738">
    <property type="entry name" value="DLH"/>
    <property type="match status" value="1"/>
</dbReference>
<dbReference type="InterPro" id="IPR029058">
    <property type="entry name" value="AB_hydrolase_fold"/>
</dbReference>
<keyword evidence="2" id="KW-0732">Signal</keyword>
<feature type="chain" id="PRO_5026800370" evidence="2">
    <location>
        <begin position="43"/>
        <end position="313"/>
    </location>
</feature>
<feature type="domain" description="Dienelactone hydrolase" evidence="3">
    <location>
        <begin position="113"/>
        <end position="287"/>
    </location>
</feature>
<evidence type="ECO:0000259" key="3">
    <source>
        <dbReference type="Pfam" id="PF01738"/>
    </source>
</evidence>
<dbReference type="RefSeq" id="WP_017453086.1">
    <property type="nucleotide sequence ID" value="NZ_CP008956.1"/>
</dbReference>
<dbReference type="SUPFAM" id="SSF53474">
    <property type="entry name" value="alpha/beta-Hydrolases"/>
    <property type="match status" value="1"/>
</dbReference>
<evidence type="ECO:0000256" key="2">
    <source>
        <dbReference type="SAM" id="SignalP"/>
    </source>
</evidence>
<accession>A0A6M3ZMB2</accession>
<dbReference type="AlphaFoldDB" id="A0A6M3ZMB2"/>
<dbReference type="InterPro" id="IPR002925">
    <property type="entry name" value="Dienelactn_hydro"/>
</dbReference>
<keyword evidence="1 4" id="KW-0378">Hydrolase</keyword>
<dbReference type="Gene3D" id="3.40.50.1820">
    <property type="entry name" value="alpha/beta hydrolase"/>
    <property type="match status" value="1"/>
</dbReference>
<evidence type="ECO:0000256" key="1">
    <source>
        <dbReference type="ARBA" id="ARBA00022801"/>
    </source>
</evidence>
<dbReference type="GO" id="GO:0052689">
    <property type="term" value="F:carboxylic ester hydrolase activity"/>
    <property type="evidence" value="ECO:0007669"/>
    <property type="project" value="UniProtKB-ARBA"/>
</dbReference>
<dbReference type="InterPro" id="IPR050261">
    <property type="entry name" value="FrsA_esterase"/>
</dbReference>
<reference evidence="4 5" key="1">
    <citation type="journal article" date="2012" name="J. Bacteriol.">
        <title>Genome sequence of the pathogenic Herbaspirillum seropedicae strain Os34, isolated from rice roots.</title>
        <authorList>
            <person name="Ye W."/>
            <person name="Ye S."/>
            <person name="Liu J."/>
            <person name="Chang S."/>
            <person name="Chen M."/>
            <person name="Zhu B."/>
            <person name="Guo L."/>
            <person name="An Q."/>
        </authorList>
    </citation>
    <scope>NUCLEOTIDE SEQUENCE [LARGE SCALE GENOMIC DNA]</scope>
    <source>
        <strain evidence="4 5">Os34</strain>
    </source>
</reference>
<gene>
    <name evidence="4" type="ORF">C798_05835</name>
</gene>
<organism evidence="4 5">
    <name type="scientific">Herbaspirillum rubrisubalbicans Os34</name>
    <dbReference type="NCBI Taxonomy" id="1235827"/>
    <lineage>
        <taxon>Bacteria</taxon>
        <taxon>Pseudomonadati</taxon>
        <taxon>Pseudomonadota</taxon>
        <taxon>Betaproteobacteria</taxon>
        <taxon>Burkholderiales</taxon>
        <taxon>Oxalobacteraceae</taxon>
        <taxon>Herbaspirillum</taxon>
    </lineage>
</organism>
<dbReference type="Proteomes" id="UP000501648">
    <property type="component" value="Chromosome"/>
</dbReference>